<comment type="caution">
    <text evidence="1">The sequence shown here is derived from an EMBL/GenBank/DDBJ whole genome shotgun (WGS) entry which is preliminary data.</text>
</comment>
<sequence>FVRLVHLTEPILHLGIVGTDTFRPVTECIILSSPGIGQAEQIVLIPANR</sequence>
<gene>
    <name evidence="1" type="ORF">EVA_21070</name>
</gene>
<reference evidence="1" key="1">
    <citation type="journal article" date="2012" name="PLoS ONE">
        <title>Gene sets for utilization of primary and secondary nutrition supplies in the distal gut of endangered iberian lynx.</title>
        <authorList>
            <person name="Alcaide M."/>
            <person name="Messina E."/>
            <person name="Richter M."/>
            <person name="Bargiela R."/>
            <person name="Peplies J."/>
            <person name="Huws S.A."/>
            <person name="Newbold C.J."/>
            <person name="Golyshin P.N."/>
            <person name="Simon M.A."/>
            <person name="Lopez G."/>
            <person name="Yakimov M.M."/>
            <person name="Ferrer M."/>
        </authorList>
    </citation>
    <scope>NUCLEOTIDE SEQUENCE</scope>
</reference>
<accession>J9F8Q2</accession>
<name>J9F8Q2_9ZZZZ</name>
<dbReference type="EMBL" id="AMCI01008583">
    <property type="protein sequence ID" value="EJW90823.1"/>
    <property type="molecule type" value="Genomic_DNA"/>
</dbReference>
<evidence type="ECO:0000313" key="1">
    <source>
        <dbReference type="EMBL" id="EJW90823.1"/>
    </source>
</evidence>
<organism evidence="1">
    <name type="scientific">gut metagenome</name>
    <dbReference type="NCBI Taxonomy" id="749906"/>
    <lineage>
        <taxon>unclassified sequences</taxon>
        <taxon>metagenomes</taxon>
        <taxon>organismal metagenomes</taxon>
    </lineage>
</organism>
<proteinExistence type="predicted"/>
<protein>
    <submittedName>
        <fullName evidence="1">Uncharacterized protein</fullName>
    </submittedName>
</protein>
<dbReference type="AlphaFoldDB" id="J9F8Q2"/>
<feature type="non-terminal residue" evidence="1">
    <location>
        <position position="1"/>
    </location>
</feature>